<protein>
    <submittedName>
        <fullName evidence="1">Uncharacterized protein</fullName>
    </submittedName>
</protein>
<reference evidence="1" key="1">
    <citation type="submission" date="2021-10" db="EMBL/GenBank/DDBJ databases">
        <title>Tropical sea cucumber genome reveals ecological adaptation and Cuvierian tubules defense mechanism.</title>
        <authorList>
            <person name="Chen T."/>
        </authorList>
    </citation>
    <scope>NUCLEOTIDE SEQUENCE</scope>
    <source>
        <strain evidence="1">Nanhai2018</strain>
        <tissue evidence="1">Muscle</tissue>
    </source>
</reference>
<evidence type="ECO:0000313" key="2">
    <source>
        <dbReference type="Proteomes" id="UP001152320"/>
    </source>
</evidence>
<dbReference type="EMBL" id="JAIZAY010000001">
    <property type="protein sequence ID" value="KAJ8051065.1"/>
    <property type="molecule type" value="Genomic_DNA"/>
</dbReference>
<organism evidence="1 2">
    <name type="scientific">Holothuria leucospilota</name>
    <name type="common">Black long sea cucumber</name>
    <name type="synonym">Mertensiothuria leucospilota</name>
    <dbReference type="NCBI Taxonomy" id="206669"/>
    <lineage>
        <taxon>Eukaryota</taxon>
        <taxon>Metazoa</taxon>
        <taxon>Echinodermata</taxon>
        <taxon>Eleutherozoa</taxon>
        <taxon>Echinozoa</taxon>
        <taxon>Holothuroidea</taxon>
        <taxon>Aspidochirotacea</taxon>
        <taxon>Aspidochirotida</taxon>
        <taxon>Holothuriidae</taxon>
        <taxon>Holothuria</taxon>
    </lineage>
</organism>
<evidence type="ECO:0000313" key="1">
    <source>
        <dbReference type="EMBL" id="KAJ8051065.1"/>
    </source>
</evidence>
<dbReference type="Proteomes" id="UP001152320">
    <property type="component" value="Chromosome 1"/>
</dbReference>
<dbReference type="OrthoDB" id="8958038at2759"/>
<dbReference type="AlphaFoldDB" id="A0A9Q1CU74"/>
<comment type="caution">
    <text evidence="1">The sequence shown here is derived from an EMBL/GenBank/DDBJ whole genome shotgun (WGS) entry which is preliminary data.</text>
</comment>
<gene>
    <name evidence="1" type="ORF">HOLleu_04493</name>
</gene>
<proteinExistence type="predicted"/>
<keyword evidence="2" id="KW-1185">Reference proteome</keyword>
<name>A0A9Q1CU74_HOLLE</name>
<sequence length="64" mass="6922">MVRSVNGVPYSHVKEQSACDETLLTLISEVEALLNSRPITTVIMDSSDEPLSPNHLLLIASSAK</sequence>
<accession>A0A9Q1CU74</accession>